<comment type="caution">
    <text evidence="3">The sequence shown here is derived from an EMBL/GenBank/DDBJ whole genome shotgun (WGS) entry which is preliminary data.</text>
</comment>
<keyword evidence="4" id="KW-1185">Reference proteome</keyword>
<dbReference type="GO" id="GO:0005829">
    <property type="term" value="C:cytosol"/>
    <property type="evidence" value="ECO:0007669"/>
    <property type="project" value="TreeGrafter"/>
</dbReference>
<dbReference type="InParanoid" id="A0A6N7EVR9"/>
<accession>A0A6N7EVR9</accession>
<dbReference type="InterPro" id="IPR043129">
    <property type="entry name" value="ATPase_NBD"/>
</dbReference>
<dbReference type="SUPFAM" id="SSF53067">
    <property type="entry name" value="Actin-like ATPase domain"/>
    <property type="match status" value="2"/>
</dbReference>
<dbReference type="GO" id="GO:0017168">
    <property type="term" value="F:5-oxoprolinase (ATP-hydrolyzing) activity"/>
    <property type="evidence" value="ECO:0007669"/>
    <property type="project" value="TreeGrafter"/>
</dbReference>
<dbReference type="Gene3D" id="3.30.420.40">
    <property type="match status" value="1"/>
</dbReference>
<dbReference type="EMBL" id="WHNW01000001">
    <property type="protein sequence ID" value="MPV85177.1"/>
    <property type="molecule type" value="Genomic_DNA"/>
</dbReference>
<organism evidence="3 4">
    <name type="scientific">Ostreibacterium oceani</name>
    <dbReference type="NCBI Taxonomy" id="2654998"/>
    <lineage>
        <taxon>Bacteria</taxon>
        <taxon>Pseudomonadati</taxon>
        <taxon>Pseudomonadota</taxon>
        <taxon>Gammaproteobacteria</taxon>
        <taxon>Cardiobacteriales</taxon>
        <taxon>Ostreibacteriaceae</taxon>
        <taxon>Ostreibacterium</taxon>
    </lineage>
</organism>
<evidence type="ECO:0000313" key="3">
    <source>
        <dbReference type="EMBL" id="MPV85177.1"/>
    </source>
</evidence>
<feature type="domain" description="Hydantoinase A/oxoprolinase" evidence="1">
    <location>
        <begin position="185"/>
        <end position="574"/>
    </location>
</feature>
<evidence type="ECO:0000259" key="2">
    <source>
        <dbReference type="Pfam" id="PF05378"/>
    </source>
</evidence>
<dbReference type="Pfam" id="PF01968">
    <property type="entry name" value="Hydantoinase_A"/>
    <property type="match status" value="1"/>
</dbReference>
<dbReference type="AlphaFoldDB" id="A0A6N7EVR9"/>
<evidence type="ECO:0000259" key="1">
    <source>
        <dbReference type="Pfam" id="PF01968"/>
    </source>
</evidence>
<proteinExistence type="predicted"/>
<reference evidence="3 4" key="1">
    <citation type="submission" date="2019-10" db="EMBL/GenBank/DDBJ databases">
        <title>Cardiobacteriales fam. a chemoheterotrophic member of the order Cardiobacteriales, and proposal of Cardiobacteriales fam. nov.</title>
        <authorList>
            <person name="Wang C."/>
        </authorList>
    </citation>
    <scope>NUCLEOTIDE SEQUENCE [LARGE SCALE GENOMIC DNA]</scope>
    <source>
        <strain evidence="3 4">ML27</strain>
    </source>
</reference>
<dbReference type="GO" id="GO:0006749">
    <property type="term" value="P:glutathione metabolic process"/>
    <property type="evidence" value="ECO:0007669"/>
    <property type="project" value="TreeGrafter"/>
</dbReference>
<dbReference type="PANTHER" id="PTHR11365:SF2">
    <property type="entry name" value="5-OXOPROLINASE"/>
    <property type="match status" value="1"/>
</dbReference>
<dbReference type="InterPro" id="IPR008040">
    <property type="entry name" value="Hydant_A_N"/>
</dbReference>
<gene>
    <name evidence="3" type="ORF">GCU85_00320</name>
</gene>
<dbReference type="Pfam" id="PF05378">
    <property type="entry name" value="Hydant_A_N"/>
    <property type="match status" value="1"/>
</dbReference>
<dbReference type="InterPro" id="IPR045079">
    <property type="entry name" value="Oxoprolinase-like"/>
</dbReference>
<evidence type="ECO:0000313" key="4">
    <source>
        <dbReference type="Proteomes" id="UP000471298"/>
    </source>
</evidence>
<dbReference type="Proteomes" id="UP000471298">
    <property type="component" value="Unassembled WGS sequence"/>
</dbReference>
<dbReference type="PANTHER" id="PTHR11365">
    <property type="entry name" value="5-OXOPROLINASE RELATED"/>
    <property type="match status" value="1"/>
</dbReference>
<name>A0A6N7EVR9_9GAMM</name>
<sequence>MAYSLGIDTGGTYTDAVLLSDDKQVIATAKSLTTRHCLADGIRQAIKQLPTEYLTEIKLVSLSTTLATNAVVEEQGNPVLGLFAGYSDKQLARVKIPEIIGQSHVHIIQGGHSAAGKPTAPLDLDSARRIIEKNHAHVSAIAISSMFSVRNTEHEKALQEMIQSICDKPVTCGYELSRALDAPRRALTSVLNARLISFTKELITSVEAIKIDFGINAPLMIVKGDGTLINAKTAQKKPVETILSGPAASVMGAALLSGKKNLIVADMGGTTTDIAIIRDGQPKINAHGAKVGNWSPMVNAIAVHAVGLGGDSEVKFGGSSGKIAIGPRRVMPMSLLCDKHPEVIAQLTAQNKLAPSTRSNRFAVPLYTNALLQEQLDDEEMRAWETLQKGPLEIESLVVSDNHLARAVARLQRKGMVLYSGFTPSDAAHVLGKMSHWSVEGAEIGAKIWIKQMRRVYGLGTWEADDIQSACQAITDRVIDCIANTLITVALDEGEYQIKDLPTEALAELIGELLWGKNKAESLFDLNFARDYHLVAVGGPVASFYPQVSQRIHSSLIMPEHAAVSNAIGAVATNVKQTVSITITEAQQGVYRVHAFDIIKDFEDYEQAITFAQQHAGQNAEASAKAAGAISLTTTYHIDENRVNNSIDGDVFFEATVTATAEGLPA</sequence>
<feature type="domain" description="Hydantoinase/oxoprolinase N-terminal" evidence="2">
    <location>
        <begin position="5"/>
        <end position="166"/>
    </location>
</feature>
<dbReference type="RefSeq" id="WP_152808175.1">
    <property type="nucleotide sequence ID" value="NZ_WHNW01000001.1"/>
</dbReference>
<dbReference type="InterPro" id="IPR002821">
    <property type="entry name" value="Hydantoinase_A"/>
</dbReference>
<protein>
    <submittedName>
        <fullName evidence="3">Hydantoinase/oxoprolinase family protein</fullName>
    </submittedName>
</protein>